<evidence type="ECO:0000313" key="4">
    <source>
        <dbReference type="Proteomes" id="UP000502196"/>
    </source>
</evidence>
<dbReference type="EMBL" id="LR792683">
    <property type="protein sequence ID" value="CAB3390501.1"/>
    <property type="molecule type" value="Genomic_DNA"/>
</dbReference>
<keyword evidence="2" id="KW-0732">Signal</keyword>
<name>A0A6F9E271_9BACL</name>
<gene>
    <name evidence="3" type="ORF">COOX1_0439</name>
</gene>
<reference evidence="3 4" key="1">
    <citation type="submission" date="2020-04" db="EMBL/GenBank/DDBJ databases">
        <authorList>
            <person name="Hogendoorn C."/>
        </authorList>
    </citation>
    <scope>NUCLEOTIDE SEQUENCE [LARGE SCALE GENOMIC DNA]</scope>
    <source>
        <strain evidence="3">COOX1</strain>
    </source>
</reference>
<feature type="signal peptide" evidence="2">
    <location>
        <begin position="1"/>
        <end position="23"/>
    </location>
</feature>
<dbReference type="AlphaFoldDB" id="A0A6F9E271"/>
<protein>
    <submittedName>
        <fullName evidence="3">Uncharacterized protein</fullName>
    </submittedName>
</protein>
<accession>A0A6F9E271</accession>
<evidence type="ECO:0000256" key="2">
    <source>
        <dbReference type="SAM" id="SignalP"/>
    </source>
</evidence>
<proteinExistence type="predicted"/>
<sequence>MATPTTTPRVTAAPLVAAVPAEAAAAAVAEADAEGVEEQGRETPKVELKPTLDLCNMPSRPHVEGNPNPTQFRDAAG</sequence>
<dbReference type="Proteomes" id="UP000502196">
    <property type="component" value="Chromosome"/>
</dbReference>
<evidence type="ECO:0000313" key="3">
    <source>
        <dbReference type="EMBL" id="CAB3390501.1"/>
    </source>
</evidence>
<organism evidence="3 4">
    <name type="scientific">Kyrpidia spormannii</name>
    <dbReference type="NCBI Taxonomy" id="2055160"/>
    <lineage>
        <taxon>Bacteria</taxon>
        <taxon>Bacillati</taxon>
        <taxon>Bacillota</taxon>
        <taxon>Bacilli</taxon>
        <taxon>Bacillales</taxon>
        <taxon>Alicyclobacillaceae</taxon>
        <taxon>Kyrpidia</taxon>
    </lineage>
</organism>
<evidence type="ECO:0000256" key="1">
    <source>
        <dbReference type="SAM" id="MobiDB-lite"/>
    </source>
</evidence>
<feature type="region of interest" description="Disordered" evidence="1">
    <location>
        <begin position="57"/>
        <end position="77"/>
    </location>
</feature>
<feature type="chain" id="PRO_5039056100" evidence="2">
    <location>
        <begin position="24"/>
        <end position="77"/>
    </location>
</feature>